<keyword evidence="3" id="KW-1185">Reference proteome</keyword>
<evidence type="ECO:0000313" key="3">
    <source>
        <dbReference type="Proteomes" id="UP000677913"/>
    </source>
</evidence>
<dbReference type="InterPro" id="IPR036514">
    <property type="entry name" value="SGNH_hydro_sf"/>
</dbReference>
<dbReference type="SUPFAM" id="SSF52266">
    <property type="entry name" value="SGNH hydrolase"/>
    <property type="match status" value="1"/>
</dbReference>
<feature type="domain" description="SGNH hydrolase-type esterase" evidence="1">
    <location>
        <begin position="57"/>
        <end position="297"/>
    </location>
</feature>
<dbReference type="GO" id="GO:0016787">
    <property type="term" value="F:hydrolase activity"/>
    <property type="evidence" value="ECO:0007669"/>
    <property type="project" value="UniProtKB-KW"/>
</dbReference>
<reference evidence="2" key="1">
    <citation type="submission" date="2021-04" db="EMBL/GenBank/DDBJ databases">
        <title>Genome based classification of Actinospica acidithermotolerans sp. nov., an actinobacterium isolated from an Indonesian hot spring.</title>
        <authorList>
            <person name="Kusuma A.B."/>
            <person name="Putra K.E."/>
            <person name="Nafisah S."/>
            <person name="Loh J."/>
            <person name="Nouioui I."/>
            <person name="Goodfellow M."/>
        </authorList>
    </citation>
    <scope>NUCLEOTIDE SEQUENCE</scope>
    <source>
        <strain evidence="2">DSM 45618</strain>
    </source>
</reference>
<gene>
    <name evidence="2" type="ORF">KGA66_19175</name>
</gene>
<dbReference type="Proteomes" id="UP000677913">
    <property type="component" value="Unassembled WGS sequence"/>
</dbReference>
<name>A0A8J8BEG9_9ACTN</name>
<dbReference type="EMBL" id="JAGSXH010000073">
    <property type="protein sequence ID" value="MBS2965181.1"/>
    <property type="molecule type" value="Genomic_DNA"/>
</dbReference>
<dbReference type="AlphaFoldDB" id="A0A8J8BEG9"/>
<organism evidence="2 3">
    <name type="scientific">Actinocrinis puniceicyclus</name>
    <dbReference type="NCBI Taxonomy" id="977794"/>
    <lineage>
        <taxon>Bacteria</taxon>
        <taxon>Bacillati</taxon>
        <taxon>Actinomycetota</taxon>
        <taxon>Actinomycetes</taxon>
        <taxon>Catenulisporales</taxon>
        <taxon>Actinospicaceae</taxon>
        <taxon>Actinocrinis</taxon>
    </lineage>
</organism>
<sequence>MDHRRFIVLTGVFAAAVAIGGPAAASSAPATATSGSAAVSPSHRGGWDEQHYDYYLALGDSLAAGVQPDAQGRSLPTDQGYAMDLAAYLRRHNRHLDFVDLGCPGETTTTMLNGGCPFPHDYGNQVDAAASFLAAHPHARILVTIDIGANNVDGCATATGIDATCVGAGLRSAAADMPEILGKLKAAAGRHVRFAAMNYYDPFLAAWLAGPAGQAEATGSVQLSEQFNGLLEGAYRAFGVPVADVSGRFDTTLFTPLVQLTPTVQVPLNVARICQWTWMCAPAPQGPNIHANKAGYEEIADTFEAIVGRR</sequence>
<evidence type="ECO:0000313" key="2">
    <source>
        <dbReference type="EMBL" id="MBS2965181.1"/>
    </source>
</evidence>
<accession>A0A8J8BEG9</accession>
<evidence type="ECO:0000259" key="1">
    <source>
        <dbReference type="Pfam" id="PF13472"/>
    </source>
</evidence>
<dbReference type="Gene3D" id="3.40.50.1110">
    <property type="entry name" value="SGNH hydrolase"/>
    <property type="match status" value="1"/>
</dbReference>
<proteinExistence type="predicted"/>
<dbReference type="RefSeq" id="WP_211469539.1">
    <property type="nucleotide sequence ID" value="NZ_JAGSXH010000073.1"/>
</dbReference>
<comment type="caution">
    <text evidence="2">The sequence shown here is derived from an EMBL/GenBank/DDBJ whole genome shotgun (WGS) entry which is preliminary data.</text>
</comment>
<keyword evidence="2" id="KW-0378">Hydrolase</keyword>
<protein>
    <submittedName>
        <fullName evidence="2">SGNH/GDSL hydrolase family protein</fullName>
    </submittedName>
</protein>
<dbReference type="InterPro" id="IPR013830">
    <property type="entry name" value="SGNH_hydro"/>
</dbReference>
<dbReference type="Pfam" id="PF13472">
    <property type="entry name" value="Lipase_GDSL_2"/>
    <property type="match status" value="1"/>
</dbReference>